<accession>A0ABQ9TZH1</accession>
<dbReference type="Proteomes" id="UP001266305">
    <property type="component" value="Unassembled WGS sequence"/>
</dbReference>
<evidence type="ECO:0000256" key="1">
    <source>
        <dbReference type="SAM" id="MobiDB-lite"/>
    </source>
</evidence>
<feature type="compositionally biased region" description="Basic and acidic residues" evidence="1">
    <location>
        <begin position="61"/>
        <end position="74"/>
    </location>
</feature>
<sequence>METEASGTLSPTRPLCFSQGQRDKRIEKCGHGLWATVQTRSSAPRPALQPSSAAGRQKGGRTHEQEKTRTKKDNWALGQDSSESSGCAVTYIPCTMPATQPPVADGLIKMLPQA</sequence>
<feature type="compositionally biased region" description="Polar residues" evidence="1">
    <location>
        <begin position="1"/>
        <end position="11"/>
    </location>
</feature>
<dbReference type="EMBL" id="JASSZA010000018">
    <property type="protein sequence ID" value="KAK2089875.1"/>
    <property type="molecule type" value="Genomic_DNA"/>
</dbReference>
<keyword evidence="3" id="KW-1185">Reference proteome</keyword>
<comment type="caution">
    <text evidence="2">The sequence shown here is derived from an EMBL/GenBank/DDBJ whole genome shotgun (WGS) entry which is preliminary data.</text>
</comment>
<organism evidence="2 3">
    <name type="scientific">Saguinus oedipus</name>
    <name type="common">Cotton-top tamarin</name>
    <name type="synonym">Oedipomidas oedipus</name>
    <dbReference type="NCBI Taxonomy" id="9490"/>
    <lineage>
        <taxon>Eukaryota</taxon>
        <taxon>Metazoa</taxon>
        <taxon>Chordata</taxon>
        <taxon>Craniata</taxon>
        <taxon>Vertebrata</taxon>
        <taxon>Euteleostomi</taxon>
        <taxon>Mammalia</taxon>
        <taxon>Eutheria</taxon>
        <taxon>Euarchontoglires</taxon>
        <taxon>Primates</taxon>
        <taxon>Haplorrhini</taxon>
        <taxon>Platyrrhini</taxon>
        <taxon>Cebidae</taxon>
        <taxon>Callitrichinae</taxon>
        <taxon>Saguinus</taxon>
    </lineage>
</organism>
<protein>
    <submittedName>
        <fullName evidence="2">Uncharacterized protein</fullName>
    </submittedName>
</protein>
<gene>
    <name evidence="2" type="ORF">P7K49_032541</name>
</gene>
<name>A0ABQ9TZH1_SAGOE</name>
<evidence type="ECO:0000313" key="2">
    <source>
        <dbReference type="EMBL" id="KAK2089875.1"/>
    </source>
</evidence>
<feature type="region of interest" description="Disordered" evidence="1">
    <location>
        <begin position="37"/>
        <end position="84"/>
    </location>
</feature>
<proteinExistence type="predicted"/>
<feature type="region of interest" description="Disordered" evidence="1">
    <location>
        <begin position="1"/>
        <end position="20"/>
    </location>
</feature>
<evidence type="ECO:0000313" key="3">
    <source>
        <dbReference type="Proteomes" id="UP001266305"/>
    </source>
</evidence>
<reference evidence="2 3" key="1">
    <citation type="submission" date="2023-05" db="EMBL/GenBank/DDBJ databases">
        <title>B98-5 Cell Line De Novo Hybrid Assembly: An Optical Mapping Approach.</title>
        <authorList>
            <person name="Kananen K."/>
            <person name="Auerbach J.A."/>
            <person name="Kautto E."/>
            <person name="Blachly J.S."/>
        </authorList>
    </citation>
    <scope>NUCLEOTIDE SEQUENCE [LARGE SCALE GENOMIC DNA]</scope>
    <source>
        <strain evidence="2">B95-8</strain>
        <tissue evidence="2">Cell line</tissue>
    </source>
</reference>